<organism evidence="1 2">
    <name type="scientific">Methanococcus maripaludis</name>
    <name type="common">Methanococcus deltae</name>
    <dbReference type="NCBI Taxonomy" id="39152"/>
    <lineage>
        <taxon>Archaea</taxon>
        <taxon>Methanobacteriati</taxon>
        <taxon>Methanobacteriota</taxon>
        <taxon>Methanomada group</taxon>
        <taxon>Methanococci</taxon>
        <taxon>Methanococcales</taxon>
        <taxon>Methanococcaceae</taxon>
        <taxon>Methanococcus</taxon>
    </lineage>
</organism>
<sequence length="65" mass="7985">MVNFCYNNSQTLEHEVRHRIDYKLNKAFEEKEYGFILHILSQLELHEHKMECTNKPKEVMFNQEE</sequence>
<name>A0A7J9PGC6_METMI</name>
<dbReference type="AlphaFoldDB" id="A0A7J9PGC6"/>
<dbReference type="RefSeq" id="WP_048059353.1">
    <property type="nucleotide sequence ID" value="NZ_JACDUL010000002.1"/>
</dbReference>
<proteinExistence type="predicted"/>
<dbReference type="Proteomes" id="UP000533207">
    <property type="component" value="Unassembled WGS sequence"/>
</dbReference>
<evidence type="ECO:0000313" key="1">
    <source>
        <dbReference type="EMBL" id="MBA2861828.1"/>
    </source>
</evidence>
<dbReference type="EMBL" id="JACDUL010000002">
    <property type="protein sequence ID" value="MBA2861828.1"/>
    <property type="molecule type" value="Genomic_DNA"/>
</dbReference>
<evidence type="ECO:0000313" key="2">
    <source>
        <dbReference type="Proteomes" id="UP000533207"/>
    </source>
</evidence>
<protein>
    <submittedName>
        <fullName evidence="1">Uncharacterized protein</fullName>
    </submittedName>
</protein>
<reference evidence="1 2" key="1">
    <citation type="submission" date="2020-07" db="EMBL/GenBank/DDBJ databases">
        <title>Genomic Encyclopedia of Type Strains, Phase IV (KMG-V): Genome sequencing to study the core and pangenomes of soil and plant-associated prokaryotes.</title>
        <authorList>
            <person name="Whitman W."/>
        </authorList>
    </citation>
    <scope>NUCLEOTIDE SEQUENCE [LARGE SCALE GENOMIC DNA]</scope>
    <source>
        <strain evidence="1 2">C8</strain>
    </source>
</reference>
<gene>
    <name evidence="1" type="ORF">HNP90_000707</name>
</gene>
<comment type="caution">
    <text evidence="1">The sequence shown here is derived from an EMBL/GenBank/DDBJ whole genome shotgun (WGS) entry which is preliminary data.</text>
</comment>
<accession>A0A7J9PGC6</accession>